<evidence type="ECO:0000256" key="1">
    <source>
        <dbReference type="SAM" id="Phobius"/>
    </source>
</evidence>
<evidence type="ECO:0000313" key="3">
    <source>
        <dbReference type="Proteomes" id="UP000271098"/>
    </source>
</evidence>
<keyword evidence="3" id="KW-1185">Reference proteome</keyword>
<dbReference type="AlphaFoldDB" id="A0A183EXG8"/>
<keyword evidence="1" id="KW-0812">Transmembrane</keyword>
<name>A0A183EXG8_9BILA</name>
<protein>
    <submittedName>
        <fullName evidence="4">EGF-like domain-containing protein</fullName>
    </submittedName>
</protein>
<evidence type="ECO:0000313" key="4">
    <source>
        <dbReference type="WBParaSite" id="GPUH_0002568901-mRNA-1"/>
    </source>
</evidence>
<dbReference type="OrthoDB" id="5845080at2759"/>
<sequence>DKFGRGRVHVLASGIPNAHSVRVQQRFARDVARAKSVCSQSICSHLCVELPLNAFTCLCADDSTQLEDGSCAGTKVDELPLPKQCACQNGGICQLDGTCDCGDFEGEQCQKGSTVSREAMVRKFQLIGRFGSNAFLAALLFVSLFACVVLMVLIATNLYKKRLLLFKKNEAADGAVSFRGNVISFSNPVLDPKPVT</sequence>
<dbReference type="InterPro" id="IPR011042">
    <property type="entry name" value="6-blade_b-propeller_TolB-like"/>
</dbReference>
<dbReference type="EMBL" id="UYRT01106158">
    <property type="protein sequence ID" value="VDN44481.1"/>
    <property type="molecule type" value="Genomic_DNA"/>
</dbReference>
<proteinExistence type="predicted"/>
<keyword evidence="1" id="KW-1133">Transmembrane helix</keyword>
<reference evidence="4" key="1">
    <citation type="submission" date="2016-06" db="UniProtKB">
        <authorList>
            <consortium name="WormBaseParasite"/>
        </authorList>
    </citation>
    <scope>IDENTIFICATION</scope>
</reference>
<dbReference type="Gene3D" id="2.120.10.30">
    <property type="entry name" value="TolB, C-terminal domain"/>
    <property type="match status" value="1"/>
</dbReference>
<keyword evidence="1" id="KW-0472">Membrane</keyword>
<dbReference type="WBParaSite" id="GPUH_0002568901-mRNA-1">
    <property type="protein sequence ID" value="GPUH_0002568901-mRNA-1"/>
    <property type="gene ID" value="GPUH_0002568901"/>
</dbReference>
<feature type="transmembrane region" description="Helical" evidence="1">
    <location>
        <begin position="134"/>
        <end position="159"/>
    </location>
</feature>
<reference evidence="2 3" key="2">
    <citation type="submission" date="2018-11" db="EMBL/GenBank/DDBJ databases">
        <authorList>
            <consortium name="Pathogen Informatics"/>
        </authorList>
    </citation>
    <scope>NUCLEOTIDE SEQUENCE [LARGE SCALE GENOMIC DNA]</scope>
</reference>
<evidence type="ECO:0000313" key="2">
    <source>
        <dbReference type="EMBL" id="VDN44481.1"/>
    </source>
</evidence>
<organism evidence="4">
    <name type="scientific">Gongylonema pulchrum</name>
    <dbReference type="NCBI Taxonomy" id="637853"/>
    <lineage>
        <taxon>Eukaryota</taxon>
        <taxon>Metazoa</taxon>
        <taxon>Ecdysozoa</taxon>
        <taxon>Nematoda</taxon>
        <taxon>Chromadorea</taxon>
        <taxon>Rhabditida</taxon>
        <taxon>Spirurina</taxon>
        <taxon>Spiruromorpha</taxon>
        <taxon>Spiruroidea</taxon>
        <taxon>Gongylonematidae</taxon>
        <taxon>Gongylonema</taxon>
    </lineage>
</organism>
<gene>
    <name evidence="2" type="ORF">GPUH_LOCUS25658</name>
</gene>
<dbReference type="Proteomes" id="UP000271098">
    <property type="component" value="Unassembled WGS sequence"/>
</dbReference>
<accession>A0A183EXG8</accession>